<protein>
    <submittedName>
        <fullName evidence="6">TetR/AcrR family transcriptional regulator</fullName>
    </submittedName>
</protein>
<feature type="domain" description="HTH tetR-type" evidence="5">
    <location>
        <begin position="7"/>
        <end position="67"/>
    </location>
</feature>
<name>A0ABW5R1R8_9BACL</name>
<dbReference type="PRINTS" id="PR00455">
    <property type="entry name" value="HTHTETR"/>
</dbReference>
<dbReference type="EMBL" id="JBHUMY010000032">
    <property type="protein sequence ID" value="MFD2662758.1"/>
    <property type="molecule type" value="Genomic_DNA"/>
</dbReference>
<evidence type="ECO:0000313" key="7">
    <source>
        <dbReference type="Proteomes" id="UP001597493"/>
    </source>
</evidence>
<reference evidence="7" key="1">
    <citation type="journal article" date="2019" name="Int. J. Syst. Evol. Microbiol.">
        <title>The Global Catalogue of Microorganisms (GCM) 10K type strain sequencing project: providing services to taxonomists for standard genome sequencing and annotation.</title>
        <authorList>
            <consortium name="The Broad Institute Genomics Platform"/>
            <consortium name="The Broad Institute Genome Sequencing Center for Infectious Disease"/>
            <person name="Wu L."/>
            <person name="Ma J."/>
        </authorList>
    </citation>
    <scope>NUCLEOTIDE SEQUENCE [LARGE SCALE GENOMIC DNA]</scope>
    <source>
        <strain evidence="7">TISTR 1827</strain>
    </source>
</reference>
<dbReference type="Proteomes" id="UP001597493">
    <property type="component" value="Unassembled WGS sequence"/>
</dbReference>
<dbReference type="Gene3D" id="1.10.10.60">
    <property type="entry name" value="Homeodomain-like"/>
    <property type="match status" value="1"/>
</dbReference>
<dbReference type="PANTHER" id="PTHR47506:SF10">
    <property type="entry name" value="TRANSCRIPTIONAL REGULATORY PROTEIN"/>
    <property type="match status" value="1"/>
</dbReference>
<evidence type="ECO:0000259" key="5">
    <source>
        <dbReference type="PROSITE" id="PS50977"/>
    </source>
</evidence>
<sequence length="193" mass="21678">MSGRPREFKDTAVLDSAMDVFWVKGFEECSTEDLCKQTGLGRGSLYNAFGSKHNLYKQALQRYFELGHQANMEILERPGPIKDRLRALMESVIDIDMNDPDRRGCLAINAAIERGGKDPEVARLVAHHFARLEQALCHVMALGQRSGEISSKRSALELARFYRSSYYGLRVLSKVEQDRDALLDVVEGTLAAL</sequence>
<evidence type="ECO:0000256" key="1">
    <source>
        <dbReference type="ARBA" id="ARBA00023015"/>
    </source>
</evidence>
<dbReference type="RefSeq" id="WP_379277540.1">
    <property type="nucleotide sequence ID" value="NZ_JBHUGT010000035.1"/>
</dbReference>
<dbReference type="InterPro" id="IPR036271">
    <property type="entry name" value="Tet_transcr_reg_TetR-rel_C_sf"/>
</dbReference>
<keyword evidence="3" id="KW-0804">Transcription</keyword>
<dbReference type="SUPFAM" id="SSF46689">
    <property type="entry name" value="Homeodomain-like"/>
    <property type="match status" value="1"/>
</dbReference>
<evidence type="ECO:0000256" key="4">
    <source>
        <dbReference type="PROSITE-ProRule" id="PRU00335"/>
    </source>
</evidence>
<dbReference type="Pfam" id="PF00440">
    <property type="entry name" value="TetR_N"/>
    <property type="match status" value="1"/>
</dbReference>
<proteinExistence type="predicted"/>
<dbReference type="Gene3D" id="1.10.357.10">
    <property type="entry name" value="Tetracycline Repressor, domain 2"/>
    <property type="match status" value="1"/>
</dbReference>
<evidence type="ECO:0000256" key="2">
    <source>
        <dbReference type="ARBA" id="ARBA00023125"/>
    </source>
</evidence>
<evidence type="ECO:0000256" key="3">
    <source>
        <dbReference type="ARBA" id="ARBA00023163"/>
    </source>
</evidence>
<evidence type="ECO:0000313" key="6">
    <source>
        <dbReference type="EMBL" id="MFD2662758.1"/>
    </source>
</evidence>
<dbReference type="InterPro" id="IPR009057">
    <property type="entry name" value="Homeodomain-like_sf"/>
</dbReference>
<comment type="caution">
    <text evidence="6">The sequence shown here is derived from an EMBL/GenBank/DDBJ whole genome shotgun (WGS) entry which is preliminary data.</text>
</comment>
<dbReference type="PANTHER" id="PTHR47506">
    <property type="entry name" value="TRANSCRIPTIONAL REGULATORY PROTEIN"/>
    <property type="match status" value="1"/>
</dbReference>
<dbReference type="InterPro" id="IPR011075">
    <property type="entry name" value="TetR_C"/>
</dbReference>
<dbReference type="PROSITE" id="PS01081">
    <property type="entry name" value="HTH_TETR_1"/>
    <property type="match status" value="1"/>
</dbReference>
<keyword evidence="1" id="KW-0805">Transcription regulation</keyword>
<dbReference type="PROSITE" id="PS50977">
    <property type="entry name" value="HTH_TETR_2"/>
    <property type="match status" value="1"/>
</dbReference>
<keyword evidence="7" id="KW-1185">Reference proteome</keyword>
<dbReference type="SUPFAM" id="SSF48498">
    <property type="entry name" value="Tetracyclin repressor-like, C-terminal domain"/>
    <property type="match status" value="1"/>
</dbReference>
<feature type="DNA-binding region" description="H-T-H motif" evidence="4">
    <location>
        <begin position="30"/>
        <end position="49"/>
    </location>
</feature>
<accession>A0ABW5R1R8</accession>
<dbReference type="InterPro" id="IPR001647">
    <property type="entry name" value="HTH_TetR"/>
</dbReference>
<keyword evidence="2 4" id="KW-0238">DNA-binding</keyword>
<dbReference type="InterPro" id="IPR023772">
    <property type="entry name" value="DNA-bd_HTH_TetR-type_CS"/>
</dbReference>
<organism evidence="6 7">
    <name type="scientific">Paenibacillus thailandensis</name>
    <dbReference type="NCBI Taxonomy" id="393250"/>
    <lineage>
        <taxon>Bacteria</taxon>
        <taxon>Bacillati</taxon>
        <taxon>Bacillota</taxon>
        <taxon>Bacilli</taxon>
        <taxon>Bacillales</taxon>
        <taxon>Paenibacillaceae</taxon>
        <taxon>Paenibacillus</taxon>
    </lineage>
</organism>
<gene>
    <name evidence="6" type="ORF">ACFSW5_21100</name>
</gene>
<dbReference type="Pfam" id="PF16925">
    <property type="entry name" value="TetR_C_13"/>
    <property type="match status" value="1"/>
</dbReference>